<evidence type="ECO:0000313" key="2">
    <source>
        <dbReference type="EMBL" id="OLQ78385.1"/>
    </source>
</evidence>
<dbReference type="SUPFAM" id="SSF53822">
    <property type="entry name" value="Periplasmic binding protein-like I"/>
    <property type="match status" value="1"/>
</dbReference>
<dbReference type="InterPro" id="IPR028082">
    <property type="entry name" value="Peripla_BP_I"/>
</dbReference>
<sequence length="322" mass="33217">MKNNKLLTAACVAASLALSSPSVLADVAKVAVSQIVEHPALDAARQGLLDGLKEKGYVEGKNLEFTYQTAQGNPAIAVQIAKQFVGERPDVLVGIATPTAQALAASTRSIPVVFTAVTDPIGAKLVKNMDKPGRNVTGLSDLSPVAQHVELMQELLPNVKSIGVVFNPGEANAVALVELLREAANARGLNVVEGTALKSADVQAAAQIVASKADVIYAPTDNTVASAIDGLVNAANQANKPIVGASTTYIENGALAALGFDYYQVGVQTADYVDALLKGKKVADLPVKVAKGSDLALNQKAAKKLGITFPASVLDRATSVTE</sequence>
<dbReference type="PANTHER" id="PTHR35271">
    <property type="entry name" value="ABC TRANSPORTER, SUBSTRATE-BINDING LIPOPROTEIN-RELATED"/>
    <property type="match status" value="1"/>
</dbReference>
<evidence type="ECO:0000256" key="1">
    <source>
        <dbReference type="SAM" id="SignalP"/>
    </source>
</evidence>
<proteinExistence type="predicted"/>
<dbReference type="Pfam" id="PF04392">
    <property type="entry name" value="ABC_sub_bind"/>
    <property type="match status" value="1"/>
</dbReference>
<protein>
    <submittedName>
        <fullName evidence="2">ABC transporter substrate-binding protein</fullName>
    </submittedName>
</protein>
<accession>A0A1Q9GTG8</accession>
<dbReference type="RefSeq" id="WP_075763236.1">
    <property type="nucleotide sequence ID" value="NZ_MJIL01000056.1"/>
</dbReference>
<dbReference type="EMBL" id="MJIL01000056">
    <property type="protein sequence ID" value="OLQ78385.1"/>
    <property type="molecule type" value="Genomic_DNA"/>
</dbReference>
<keyword evidence="1" id="KW-0732">Signal</keyword>
<comment type="caution">
    <text evidence="2">The sequence shown here is derived from an EMBL/GenBank/DDBJ whole genome shotgun (WGS) entry which is preliminary data.</text>
</comment>
<feature type="signal peptide" evidence="1">
    <location>
        <begin position="1"/>
        <end position="25"/>
    </location>
</feature>
<dbReference type="Proteomes" id="UP000186905">
    <property type="component" value="Unassembled WGS sequence"/>
</dbReference>
<evidence type="ECO:0000313" key="3">
    <source>
        <dbReference type="Proteomes" id="UP000186905"/>
    </source>
</evidence>
<dbReference type="STRING" id="1903952.BIT28_00160"/>
<dbReference type="CDD" id="cd06325">
    <property type="entry name" value="PBP1_ABC_unchar_transporter"/>
    <property type="match status" value="1"/>
</dbReference>
<reference evidence="2 3" key="1">
    <citation type="submission" date="2016-09" db="EMBL/GenBank/DDBJ databases">
        <title>Photobacterium proteolyticum sp. nov. a protease producing bacterium isolated from ocean sediments of Laizhou Bay.</title>
        <authorList>
            <person name="Li Y."/>
        </authorList>
    </citation>
    <scope>NUCLEOTIDE SEQUENCE [LARGE SCALE GENOMIC DNA]</scope>
    <source>
        <strain evidence="2 3">13-12</strain>
    </source>
</reference>
<dbReference type="InterPro" id="IPR007487">
    <property type="entry name" value="ABC_transpt-TYRBP-like"/>
</dbReference>
<gene>
    <name evidence="2" type="ORF">BIT28_00160</name>
</gene>
<feature type="chain" id="PRO_5012954831" evidence="1">
    <location>
        <begin position="26"/>
        <end position="322"/>
    </location>
</feature>
<organism evidence="2 3">
    <name type="scientific">Photobacterium proteolyticum</name>
    <dbReference type="NCBI Taxonomy" id="1903952"/>
    <lineage>
        <taxon>Bacteria</taxon>
        <taxon>Pseudomonadati</taxon>
        <taxon>Pseudomonadota</taxon>
        <taxon>Gammaproteobacteria</taxon>
        <taxon>Vibrionales</taxon>
        <taxon>Vibrionaceae</taxon>
        <taxon>Photobacterium</taxon>
    </lineage>
</organism>
<dbReference type="PANTHER" id="PTHR35271:SF1">
    <property type="entry name" value="ABC TRANSPORTER, SUBSTRATE-BINDING LIPOPROTEIN"/>
    <property type="match status" value="1"/>
</dbReference>
<dbReference type="AlphaFoldDB" id="A0A1Q9GTG8"/>
<keyword evidence="3" id="KW-1185">Reference proteome</keyword>
<name>A0A1Q9GTG8_9GAMM</name>
<dbReference type="Gene3D" id="3.40.50.2300">
    <property type="match status" value="2"/>
</dbReference>
<dbReference type="OrthoDB" id="9776955at2"/>